<evidence type="ECO:0000313" key="6">
    <source>
        <dbReference type="Proteomes" id="UP000245624"/>
    </source>
</evidence>
<dbReference type="InterPro" id="IPR004441">
    <property type="entry name" value="rRNA_MeTrfase_TrmH"/>
</dbReference>
<dbReference type="Gene3D" id="3.40.1280.10">
    <property type="match status" value="1"/>
</dbReference>
<comment type="caution">
    <text evidence="5">The sequence shown here is derived from an EMBL/GenBank/DDBJ whole genome shotgun (WGS) entry which is preliminary data.</text>
</comment>
<gene>
    <name evidence="5" type="ORF">DLJ74_15550</name>
</gene>
<reference evidence="5 6" key="1">
    <citation type="submission" date="2018-05" db="EMBL/GenBank/DDBJ databases">
        <title>Genomic analysis of Gracilibacillus dipsosauri DD1 reveals novel features of a salt-tolerant amylase.</title>
        <authorList>
            <person name="Deutch C.E."/>
            <person name="Yang S."/>
        </authorList>
    </citation>
    <scope>NUCLEOTIDE SEQUENCE [LARGE SCALE GENOMIC DNA]</scope>
    <source>
        <strain evidence="5 6">DD1</strain>
    </source>
</reference>
<dbReference type="CDD" id="cd18103">
    <property type="entry name" value="SpoU-like_RlmB"/>
    <property type="match status" value="1"/>
</dbReference>
<comment type="similarity">
    <text evidence="1">Belongs to the class IV-like SAM-binding methyltransferase superfamily. RNA methyltransferase TrmH family.</text>
</comment>
<dbReference type="InterPro" id="IPR029064">
    <property type="entry name" value="Ribosomal_eL30-like_sf"/>
</dbReference>
<keyword evidence="3 5" id="KW-0808">Transferase</keyword>
<evidence type="ECO:0000313" key="5">
    <source>
        <dbReference type="EMBL" id="PWU67490.1"/>
    </source>
</evidence>
<proteinExistence type="inferred from homology"/>
<organism evidence="5 6">
    <name type="scientific">Gracilibacillus dipsosauri</name>
    <dbReference type="NCBI Taxonomy" id="178340"/>
    <lineage>
        <taxon>Bacteria</taxon>
        <taxon>Bacillati</taxon>
        <taxon>Bacillota</taxon>
        <taxon>Bacilli</taxon>
        <taxon>Bacillales</taxon>
        <taxon>Bacillaceae</taxon>
        <taxon>Gracilibacillus</taxon>
    </lineage>
</organism>
<evidence type="ECO:0000256" key="1">
    <source>
        <dbReference type="ARBA" id="ARBA00007228"/>
    </source>
</evidence>
<dbReference type="InterPro" id="IPR029026">
    <property type="entry name" value="tRNA_m1G_MTases_N"/>
</dbReference>
<dbReference type="Pfam" id="PF08032">
    <property type="entry name" value="SpoU_sub_bind"/>
    <property type="match status" value="1"/>
</dbReference>
<dbReference type="SMART" id="SM00967">
    <property type="entry name" value="SpoU_sub_bind"/>
    <property type="match status" value="1"/>
</dbReference>
<accession>A0A317KXN4</accession>
<dbReference type="GO" id="GO:0006396">
    <property type="term" value="P:RNA processing"/>
    <property type="evidence" value="ECO:0007669"/>
    <property type="project" value="InterPro"/>
</dbReference>
<dbReference type="GO" id="GO:0032259">
    <property type="term" value="P:methylation"/>
    <property type="evidence" value="ECO:0007669"/>
    <property type="project" value="UniProtKB-KW"/>
</dbReference>
<dbReference type="InterPro" id="IPR013123">
    <property type="entry name" value="SpoU_subst-bd"/>
</dbReference>
<protein>
    <submittedName>
        <fullName evidence="5">23S rRNA (Guanosine(2251)-2'-O)-methyltransferase RlmB</fullName>
    </submittedName>
</protein>
<evidence type="ECO:0000256" key="2">
    <source>
        <dbReference type="ARBA" id="ARBA00022603"/>
    </source>
</evidence>
<dbReference type="SUPFAM" id="SSF55315">
    <property type="entry name" value="L30e-like"/>
    <property type="match status" value="1"/>
</dbReference>
<sequence>MGQEWMVGKNTVMEILESGRSIEKIYLLENLNPSLAKKIQAMAKKANATVQRVPKKKLDQLVENSNHQGIAALVSAYEYASLEQLFAIGEERNENPFFILLDEIEDPHNLGSILRTADATGAHGVIIPKRRAVGLTATVAKTSVGAIEHIPVVRVTNIVQTIEELKARNVWVVGTEAEATEDYRQLDGSLPLALVIGNEGKGMSRLVKKNCDWTVSLPMKGRVSSLNASVAASILMYEIYRKRYSIGES</sequence>
<dbReference type="EMBL" id="QGTD01000014">
    <property type="protein sequence ID" value="PWU67490.1"/>
    <property type="molecule type" value="Genomic_DNA"/>
</dbReference>
<feature type="domain" description="RNA 2-O ribose methyltransferase substrate binding" evidence="4">
    <location>
        <begin position="5"/>
        <end position="80"/>
    </location>
</feature>
<dbReference type="GO" id="GO:0008173">
    <property type="term" value="F:RNA methyltransferase activity"/>
    <property type="evidence" value="ECO:0007669"/>
    <property type="project" value="InterPro"/>
</dbReference>
<dbReference type="GO" id="GO:0003723">
    <property type="term" value="F:RNA binding"/>
    <property type="evidence" value="ECO:0007669"/>
    <property type="project" value="InterPro"/>
</dbReference>
<dbReference type="PANTHER" id="PTHR46429">
    <property type="entry name" value="23S RRNA (GUANOSINE-2'-O-)-METHYLTRANSFERASE RLMB"/>
    <property type="match status" value="1"/>
</dbReference>
<dbReference type="Pfam" id="PF00588">
    <property type="entry name" value="SpoU_methylase"/>
    <property type="match status" value="1"/>
</dbReference>
<dbReference type="InterPro" id="IPR001537">
    <property type="entry name" value="SpoU_MeTrfase"/>
</dbReference>
<keyword evidence="6" id="KW-1185">Reference proteome</keyword>
<dbReference type="AlphaFoldDB" id="A0A317KXN4"/>
<dbReference type="GO" id="GO:0005829">
    <property type="term" value="C:cytosol"/>
    <property type="evidence" value="ECO:0007669"/>
    <property type="project" value="TreeGrafter"/>
</dbReference>
<dbReference type="Gene3D" id="3.30.1330.30">
    <property type="match status" value="1"/>
</dbReference>
<dbReference type="OrthoDB" id="9794400at2"/>
<evidence type="ECO:0000256" key="3">
    <source>
        <dbReference type="ARBA" id="ARBA00022679"/>
    </source>
</evidence>
<dbReference type="PANTHER" id="PTHR46429:SF1">
    <property type="entry name" value="23S RRNA (GUANOSINE-2'-O-)-METHYLTRANSFERASE RLMB"/>
    <property type="match status" value="1"/>
</dbReference>
<name>A0A317KXN4_9BACI</name>
<dbReference type="Proteomes" id="UP000245624">
    <property type="component" value="Unassembled WGS sequence"/>
</dbReference>
<dbReference type="FunFam" id="3.40.1280.10:FF:000008">
    <property type="entry name" value="Group 3 RNA methyltransferase TrmH"/>
    <property type="match status" value="1"/>
</dbReference>
<dbReference type="InterPro" id="IPR029028">
    <property type="entry name" value="Alpha/beta_knot_MTases"/>
</dbReference>
<dbReference type="SUPFAM" id="SSF75217">
    <property type="entry name" value="alpha/beta knot"/>
    <property type="match status" value="1"/>
</dbReference>
<dbReference type="NCBIfam" id="TIGR00186">
    <property type="entry name" value="rRNA_methyl_3"/>
    <property type="match status" value="1"/>
</dbReference>
<keyword evidence="2 5" id="KW-0489">Methyltransferase</keyword>
<dbReference type="RefSeq" id="WP_109985142.1">
    <property type="nucleotide sequence ID" value="NZ_JAJUIE010000084.1"/>
</dbReference>
<evidence type="ECO:0000259" key="4">
    <source>
        <dbReference type="SMART" id="SM00967"/>
    </source>
</evidence>